<evidence type="ECO:0000256" key="3">
    <source>
        <dbReference type="ARBA" id="ARBA00012296"/>
    </source>
</evidence>
<keyword evidence="12 13" id="KW-0456">Lyase</keyword>
<dbReference type="OrthoDB" id="10253702at2759"/>
<keyword evidence="8 14" id="KW-0756">Sterol biosynthesis</keyword>
<dbReference type="GO" id="GO:0019287">
    <property type="term" value="P:isopentenyl diphosphate biosynthetic process, mevalonate pathway"/>
    <property type="evidence" value="ECO:0007669"/>
    <property type="project" value="UniProtKB-UniRule"/>
</dbReference>
<dbReference type="InterPro" id="IPR005935">
    <property type="entry name" value="Mev_decarb"/>
</dbReference>
<keyword evidence="18" id="KW-1185">Reference proteome</keyword>
<reference evidence="17 18" key="1">
    <citation type="submission" date="2016-07" db="EMBL/GenBank/DDBJ databases">
        <title>Pervasive Adenine N6-methylation of Active Genes in Fungi.</title>
        <authorList>
            <consortium name="DOE Joint Genome Institute"/>
            <person name="Mondo S.J."/>
            <person name="Dannebaum R.O."/>
            <person name="Kuo R.C."/>
            <person name="Labutti K."/>
            <person name="Haridas S."/>
            <person name="Kuo A."/>
            <person name="Salamov A."/>
            <person name="Ahrendt S.R."/>
            <person name="Lipzen A."/>
            <person name="Sullivan W."/>
            <person name="Andreopoulos W.B."/>
            <person name="Clum A."/>
            <person name="Lindquist E."/>
            <person name="Daum C."/>
            <person name="Ramamoorthy G.K."/>
            <person name="Gryganskyi A."/>
            <person name="Culley D."/>
            <person name="Magnuson J.K."/>
            <person name="James T.Y."/>
            <person name="O'Malley M.A."/>
            <person name="Stajich J.E."/>
            <person name="Spatafora J.W."/>
            <person name="Visel A."/>
            <person name="Grigoriev I.V."/>
        </authorList>
    </citation>
    <scope>NUCLEOTIDE SEQUENCE [LARGE SCALE GENOMIC DNA]</scope>
    <source>
        <strain evidence="17 18">PL171</strain>
    </source>
</reference>
<keyword evidence="9 13" id="KW-0443">Lipid metabolism</keyword>
<evidence type="ECO:0000256" key="10">
    <source>
        <dbReference type="ARBA" id="ARBA00023166"/>
    </source>
</evidence>
<dbReference type="PANTHER" id="PTHR10977:SF3">
    <property type="entry name" value="DIPHOSPHOMEVALONATE DECARBOXYLASE"/>
    <property type="match status" value="1"/>
</dbReference>
<dbReference type="InterPro" id="IPR036554">
    <property type="entry name" value="GHMP_kinase_C_sf"/>
</dbReference>
<evidence type="ECO:0000256" key="14">
    <source>
        <dbReference type="RuleBase" id="RU363086"/>
    </source>
</evidence>
<dbReference type="SUPFAM" id="SSF55060">
    <property type="entry name" value="GHMP Kinase, C-terminal domain"/>
    <property type="match status" value="1"/>
</dbReference>
<dbReference type="FunFam" id="3.30.70.890:FF:000005">
    <property type="entry name" value="Diphosphomevalonate decarboxylase"/>
    <property type="match status" value="1"/>
</dbReference>
<keyword evidence="5 13" id="KW-0547">Nucleotide-binding</keyword>
<evidence type="ECO:0000256" key="7">
    <source>
        <dbReference type="ARBA" id="ARBA00022955"/>
    </source>
</evidence>
<dbReference type="InterPro" id="IPR014721">
    <property type="entry name" value="Ribsml_uS5_D2-typ_fold_subgr"/>
</dbReference>
<dbReference type="SUPFAM" id="SSF54211">
    <property type="entry name" value="Ribosomal protein S5 domain 2-like"/>
    <property type="match status" value="1"/>
</dbReference>
<organism evidence="17 18">
    <name type="scientific">Catenaria anguillulae PL171</name>
    <dbReference type="NCBI Taxonomy" id="765915"/>
    <lineage>
        <taxon>Eukaryota</taxon>
        <taxon>Fungi</taxon>
        <taxon>Fungi incertae sedis</taxon>
        <taxon>Blastocladiomycota</taxon>
        <taxon>Blastocladiomycetes</taxon>
        <taxon>Blastocladiales</taxon>
        <taxon>Catenariaceae</taxon>
        <taxon>Catenaria</taxon>
    </lineage>
</organism>
<dbReference type="InterPro" id="IPR029765">
    <property type="entry name" value="Mev_diP_decarb"/>
</dbReference>
<dbReference type="PIRSF" id="PIRSF015950">
    <property type="entry name" value="Mev_P_decrbx"/>
    <property type="match status" value="1"/>
</dbReference>
<evidence type="ECO:0000256" key="1">
    <source>
        <dbReference type="ARBA" id="ARBA00005055"/>
    </source>
</evidence>
<comment type="similarity">
    <text evidence="2 13 14">Belongs to the diphosphomevalonate decarboxylase family.</text>
</comment>
<comment type="pathway">
    <text evidence="1 14">Isoprenoid biosynthesis; isopentenyl diphosphate biosynthesis via mevalonate pathway; isopentenyl diphosphate from (R)-mevalonate: step 3/3.</text>
</comment>
<evidence type="ECO:0000256" key="11">
    <source>
        <dbReference type="ARBA" id="ARBA00023221"/>
    </source>
</evidence>
<feature type="domain" description="Diphosphomevalonate decarboxylase-like N-terminal" evidence="16">
    <location>
        <begin position="27"/>
        <end position="199"/>
    </location>
</feature>
<evidence type="ECO:0000259" key="15">
    <source>
        <dbReference type="Pfam" id="PF18376"/>
    </source>
</evidence>
<dbReference type="Pfam" id="PF18376">
    <property type="entry name" value="MDD_C"/>
    <property type="match status" value="1"/>
</dbReference>
<dbReference type="Proteomes" id="UP000193411">
    <property type="component" value="Unassembled WGS sequence"/>
</dbReference>
<sequence>MTANINNAAAAATDPSTLTAIEATATAPVNIAVIKYWGKRDQSLILPTNSSLSLTLSQDILHSKTSAFAAASVSGEDTLWLNGTPELVSSSTRLRKVIAALRDLRRAKEAANAALPKISQWTLRIVSENNFPTAAGLASSASGFAALVAVVAHLYDVAQDTAVLSSLARLGSGSACRSLYGGFVAWEMGCKPDGSDSVAVQVAPESHWPEIEALVLVVHDGKKGISSTSGMQTTVDTSPLAAHRFAHVVPERMEAMKRAIHTKDFDSFAELTMRDSNQFHAVCLDTFPPIFYLNDVSRAIIQLITDYNATPCPGYSGKFKVAYTYDAGPNTVLYLPRRFVPEVLALVNHYFPHSVTASTTAVDYFTDPYQIMATYPAPRPLADTIVTRVPVQAEGGIKRILHSKVGDGPRFLHRGVPGSAPAGVSLVSTQGEPLARK</sequence>
<evidence type="ECO:0000256" key="13">
    <source>
        <dbReference type="PIRNR" id="PIRNR015950"/>
    </source>
</evidence>
<dbReference type="InterPro" id="IPR041431">
    <property type="entry name" value="Mvd1_C"/>
</dbReference>
<dbReference type="GO" id="GO:0016126">
    <property type="term" value="P:sterol biosynthetic process"/>
    <property type="evidence" value="ECO:0007669"/>
    <property type="project" value="UniProtKB-KW"/>
</dbReference>
<dbReference type="GO" id="GO:0005524">
    <property type="term" value="F:ATP binding"/>
    <property type="evidence" value="ECO:0007669"/>
    <property type="project" value="UniProtKB-UniRule"/>
</dbReference>
<dbReference type="EC" id="4.1.1.33" evidence="3 13"/>
<gene>
    <name evidence="17" type="ORF">BCR44DRAFT_1278869</name>
</gene>
<dbReference type="InterPro" id="IPR053859">
    <property type="entry name" value="MVD-like_N"/>
</dbReference>
<comment type="catalytic activity">
    <reaction evidence="13 14">
        <text>(R)-5-diphosphomevalonate + ATP = isopentenyl diphosphate + ADP + phosphate + CO2</text>
        <dbReference type="Rhea" id="RHEA:23732"/>
        <dbReference type="ChEBI" id="CHEBI:16526"/>
        <dbReference type="ChEBI" id="CHEBI:30616"/>
        <dbReference type="ChEBI" id="CHEBI:43474"/>
        <dbReference type="ChEBI" id="CHEBI:57557"/>
        <dbReference type="ChEBI" id="CHEBI:128769"/>
        <dbReference type="ChEBI" id="CHEBI:456216"/>
        <dbReference type="EC" id="4.1.1.33"/>
    </reaction>
</comment>
<dbReference type="UniPathway" id="UPA00057">
    <property type="reaction ID" value="UER00100"/>
</dbReference>
<dbReference type="GO" id="GO:0004163">
    <property type="term" value="F:diphosphomevalonate decarboxylase activity"/>
    <property type="evidence" value="ECO:0007669"/>
    <property type="project" value="UniProtKB-UniRule"/>
</dbReference>
<feature type="domain" description="Mvd1 C-terminal" evidence="15">
    <location>
        <begin position="213"/>
        <end position="411"/>
    </location>
</feature>
<name>A0A1Y2HDC9_9FUNG</name>
<evidence type="ECO:0000256" key="8">
    <source>
        <dbReference type="ARBA" id="ARBA00023011"/>
    </source>
</evidence>
<dbReference type="PANTHER" id="PTHR10977">
    <property type="entry name" value="DIPHOSPHOMEVALONATE DECARBOXYLASE"/>
    <property type="match status" value="1"/>
</dbReference>
<evidence type="ECO:0000256" key="6">
    <source>
        <dbReference type="ARBA" id="ARBA00022840"/>
    </source>
</evidence>
<keyword evidence="7 14" id="KW-0752">Steroid biosynthesis</keyword>
<evidence type="ECO:0000313" key="18">
    <source>
        <dbReference type="Proteomes" id="UP000193411"/>
    </source>
</evidence>
<dbReference type="GO" id="GO:0005829">
    <property type="term" value="C:cytosol"/>
    <property type="evidence" value="ECO:0007669"/>
    <property type="project" value="InterPro"/>
</dbReference>
<evidence type="ECO:0000256" key="4">
    <source>
        <dbReference type="ARBA" id="ARBA00022516"/>
    </source>
</evidence>
<keyword evidence="10 14" id="KW-1207">Sterol metabolism</keyword>
<keyword evidence="4 14" id="KW-0444">Lipid biosynthesis</keyword>
<dbReference type="EMBL" id="MCFL01000067">
    <property type="protein sequence ID" value="ORZ31072.1"/>
    <property type="molecule type" value="Genomic_DNA"/>
</dbReference>
<evidence type="ECO:0000256" key="2">
    <source>
        <dbReference type="ARBA" id="ARBA00008831"/>
    </source>
</evidence>
<dbReference type="Gene3D" id="3.30.70.890">
    <property type="entry name" value="GHMP kinase, C-terminal domain"/>
    <property type="match status" value="1"/>
</dbReference>
<dbReference type="FunFam" id="3.30.230.10:FF:000018">
    <property type="entry name" value="Diphosphomevalonate decarboxylase"/>
    <property type="match status" value="1"/>
</dbReference>
<evidence type="ECO:0000313" key="17">
    <source>
        <dbReference type="EMBL" id="ORZ31072.1"/>
    </source>
</evidence>
<dbReference type="Pfam" id="PF22700">
    <property type="entry name" value="MVD-like_N"/>
    <property type="match status" value="1"/>
</dbReference>
<evidence type="ECO:0000256" key="5">
    <source>
        <dbReference type="ARBA" id="ARBA00022741"/>
    </source>
</evidence>
<keyword evidence="11 14" id="KW-0753">Steroid metabolism</keyword>
<dbReference type="NCBIfam" id="TIGR01240">
    <property type="entry name" value="mevDPdecarb"/>
    <property type="match status" value="1"/>
</dbReference>
<evidence type="ECO:0000259" key="16">
    <source>
        <dbReference type="Pfam" id="PF22700"/>
    </source>
</evidence>
<dbReference type="Gene3D" id="3.30.230.10">
    <property type="match status" value="1"/>
</dbReference>
<evidence type="ECO:0000256" key="12">
    <source>
        <dbReference type="ARBA" id="ARBA00023239"/>
    </source>
</evidence>
<keyword evidence="6 13" id="KW-0067">ATP-binding</keyword>
<accession>A0A1Y2HDC9</accession>
<dbReference type="AlphaFoldDB" id="A0A1Y2HDC9"/>
<protein>
    <recommendedName>
        <fullName evidence="3 13">Diphosphomevalonate decarboxylase</fullName>
        <ecNumber evidence="3 13">4.1.1.33</ecNumber>
    </recommendedName>
</protein>
<comment type="caution">
    <text evidence="17">The sequence shown here is derived from an EMBL/GenBank/DDBJ whole genome shotgun (WGS) entry which is preliminary data.</text>
</comment>
<proteinExistence type="inferred from homology"/>
<dbReference type="InterPro" id="IPR020568">
    <property type="entry name" value="Ribosomal_Su5_D2-typ_SF"/>
</dbReference>
<evidence type="ECO:0000256" key="9">
    <source>
        <dbReference type="ARBA" id="ARBA00023098"/>
    </source>
</evidence>
<dbReference type="STRING" id="765915.A0A1Y2HDC9"/>